<dbReference type="RefSeq" id="WP_338395029.1">
    <property type="nucleotide sequence ID" value="NZ_AP025315.1"/>
</dbReference>
<feature type="chain" id="PRO_5043605651" description="BD-FAE-like domain-containing protein" evidence="1">
    <location>
        <begin position="21"/>
        <end position="715"/>
    </location>
</feature>
<keyword evidence="4" id="KW-1185">Reference proteome</keyword>
<gene>
    <name evidence="3" type="ORF">FUAX_39710</name>
</gene>
<feature type="signal peptide" evidence="1">
    <location>
        <begin position="1"/>
        <end position="20"/>
    </location>
</feature>
<geneLocation type="plasmid" evidence="3 4">
    <name>pFA1</name>
</geneLocation>
<dbReference type="Gene3D" id="3.40.50.1820">
    <property type="entry name" value="alpha/beta hydrolase"/>
    <property type="match status" value="1"/>
</dbReference>
<organism evidence="3 4">
    <name type="scientific">Fulvitalea axinellae</name>
    <dbReference type="NCBI Taxonomy" id="1182444"/>
    <lineage>
        <taxon>Bacteria</taxon>
        <taxon>Pseudomonadati</taxon>
        <taxon>Bacteroidota</taxon>
        <taxon>Cytophagia</taxon>
        <taxon>Cytophagales</taxon>
        <taxon>Persicobacteraceae</taxon>
        <taxon>Fulvitalea</taxon>
    </lineage>
</organism>
<dbReference type="InterPro" id="IPR049492">
    <property type="entry name" value="BD-FAE-like_dom"/>
</dbReference>
<dbReference type="InterPro" id="IPR029058">
    <property type="entry name" value="AB_hydrolase_fold"/>
</dbReference>
<feature type="domain" description="BD-FAE-like" evidence="2">
    <location>
        <begin position="47"/>
        <end position="242"/>
    </location>
</feature>
<dbReference type="KEGG" id="fax:FUAX_39710"/>
<dbReference type="Pfam" id="PF05960">
    <property type="entry name" value="DUF885"/>
    <property type="match status" value="1"/>
</dbReference>
<dbReference type="SUPFAM" id="SSF53474">
    <property type="entry name" value="alpha/beta-Hydrolases"/>
    <property type="match status" value="1"/>
</dbReference>
<accession>A0AAU9DAF1</accession>
<keyword evidence="3" id="KW-0614">Plasmid</keyword>
<sequence length="715" mass="83091">MMKRLIFLFMAVLGYTMTWAQTAYETEEMLDISYYNDNTSDSAFTKLNIVLPKGIDNPPVLMWLGGGAWAYVDRHKQMGFCRNLAKSGIAVISVGHRLSPALLPGRPKRETGIQHPEHIKDAAKAFDWILKNGARYSIDTNNIFVGGYSCGAHLSALLAADKKYLNELNLDTKNIRGIIPLAGAYDIPRYKKLLAEADSSYITNHINPVFGKTHQEHLDASPTTHAANLTLPILLMNERDTYVYNGNFEEEILKTGNRDFQVINLYDHTHFSLWKELSADRPSVNRNLIADFIGKYIVKSTEQWRGFADKFADQYQSFELPPLSLSYIDNLKAIRKNEDLAKQESFFRNAQRELTAYKPEELPKQDWLDYQIVRYQTVMNLNRISLEKRWNKQKIDSISDKGIYTLPMGKEWYTYFLKTWIDIKVQPDQLYEFGLAEIERVKGKIKTIQEKSGMDSAAFEKHIQDKSFFYTDVRKVQKAFEKAQKRIDKQASKLFPFMDKVKTVGIKKGENPALAKVPAFYNPYSKIFYYNYFDRPYNKRQIGWTYAHEGVPGHHYQISLDQSLPRSKVLKSFECLGYVEGYAAYVEEIGNELGAYQDIYDELGKWEWDLIRSVRVPLDVALNYYGWSDEEALRFWQKHIKGKDDIARREIARMKRWPAQVITYKYGGNKILEWKKEAMKRSDFNLKEFHTKILENGSIPFAILEELMFSEKRAL</sequence>
<dbReference type="EMBL" id="AP025315">
    <property type="protein sequence ID" value="BDD11539.1"/>
    <property type="molecule type" value="Genomic_DNA"/>
</dbReference>
<dbReference type="Proteomes" id="UP001348817">
    <property type="component" value="Plasmid pFA1"/>
</dbReference>
<dbReference type="PANTHER" id="PTHR33361:SF2">
    <property type="entry name" value="DUF885 DOMAIN-CONTAINING PROTEIN"/>
    <property type="match status" value="1"/>
</dbReference>
<evidence type="ECO:0000313" key="4">
    <source>
        <dbReference type="Proteomes" id="UP001348817"/>
    </source>
</evidence>
<keyword evidence="1" id="KW-0732">Signal</keyword>
<evidence type="ECO:0000256" key="1">
    <source>
        <dbReference type="SAM" id="SignalP"/>
    </source>
</evidence>
<dbReference type="InterPro" id="IPR010281">
    <property type="entry name" value="DUF885"/>
</dbReference>
<evidence type="ECO:0000313" key="3">
    <source>
        <dbReference type="EMBL" id="BDD11539.1"/>
    </source>
</evidence>
<protein>
    <recommendedName>
        <fullName evidence="2">BD-FAE-like domain-containing protein</fullName>
    </recommendedName>
</protein>
<reference evidence="3 4" key="1">
    <citation type="submission" date="2021-12" db="EMBL/GenBank/DDBJ databases">
        <title>Genome sequencing of bacteria with rrn-lacking chromosome and rrn-plasmid.</title>
        <authorList>
            <person name="Anda M."/>
            <person name="Iwasaki W."/>
        </authorList>
    </citation>
    <scope>NUCLEOTIDE SEQUENCE [LARGE SCALE GENOMIC DNA]</scope>
    <source>
        <strain evidence="3 4">DSM 100852</strain>
        <plasmid evidence="3 4">pFA1</plasmid>
    </source>
</reference>
<dbReference type="PANTHER" id="PTHR33361">
    <property type="entry name" value="GLR0591 PROTEIN"/>
    <property type="match status" value="1"/>
</dbReference>
<proteinExistence type="predicted"/>
<name>A0AAU9DAF1_9BACT</name>
<dbReference type="AlphaFoldDB" id="A0AAU9DAF1"/>
<evidence type="ECO:0000259" key="2">
    <source>
        <dbReference type="Pfam" id="PF20434"/>
    </source>
</evidence>
<dbReference type="Pfam" id="PF20434">
    <property type="entry name" value="BD-FAE"/>
    <property type="match status" value="1"/>
</dbReference>